<dbReference type="RefSeq" id="WP_247527285.1">
    <property type="nucleotide sequence ID" value="NZ_JAIVET010000001.1"/>
</dbReference>
<keyword evidence="2" id="KW-0732">Signal</keyword>
<feature type="compositionally biased region" description="Pro residues" evidence="1">
    <location>
        <begin position="91"/>
        <end position="110"/>
    </location>
</feature>
<sequence>MTGSAKKMHPLGTWLAAAVLGLASAAAGARLPAPTEAQKAKAEVDKAKAAWSDKVAAFQLCQAQDRAVAQYQASGKGTRVQAGAPCADPGPFVPPVPPAPAAAATPPPKG</sequence>
<feature type="region of interest" description="Disordered" evidence="1">
    <location>
        <begin position="74"/>
        <end position="110"/>
    </location>
</feature>
<comment type="caution">
    <text evidence="3">The sequence shown here is derived from an EMBL/GenBank/DDBJ whole genome shotgun (WGS) entry which is preliminary data.</text>
</comment>
<protein>
    <submittedName>
        <fullName evidence="3">Uncharacterized protein</fullName>
    </submittedName>
</protein>
<gene>
    <name evidence="3" type="ORF">LBW59_07520</name>
</gene>
<evidence type="ECO:0000256" key="1">
    <source>
        <dbReference type="SAM" id="MobiDB-lite"/>
    </source>
</evidence>
<dbReference type="Proteomes" id="UP001144050">
    <property type="component" value="Unassembled WGS sequence"/>
</dbReference>
<organism evidence="3 4">
    <name type="scientific">Ralstonia solanacearum</name>
    <name type="common">Pseudomonas solanacearum</name>
    <dbReference type="NCBI Taxonomy" id="305"/>
    <lineage>
        <taxon>Bacteria</taxon>
        <taxon>Pseudomonadati</taxon>
        <taxon>Pseudomonadota</taxon>
        <taxon>Betaproteobacteria</taxon>
        <taxon>Burkholderiales</taxon>
        <taxon>Burkholderiaceae</taxon>
        <taxon>Ralstonia</taxon>
        <taxon>Ralstonia solanacearum species complex</taxon>
    </lineage>
</organism>
<evidence type="ECO:0000256" key="2">
    <source>
        <dbReference type="SAM" id="SignalP"/>
    </source>
</evidence>
<accession>A0AAW5ZKY6</accession>
<feature type="signal peptide" evidence="2">
    <location>
        <begin position="1"/>
        <end position="29"/>
    </location>
</feature>
<name>A0AAW5ZKY6_RALSL</name>
<feature type="chain" id="PRO_5043958396" evidence="2">
    <location>
        <begin position="30"/>
        <end position="110"/>
    </location>
</feature>
<reference evidence="3" key="1">
    <citation type="submission" date="2021-09" db="EMBL/GenBank/DDBJ databases">
        <title>Genomic analysis of Ralstonia spp.</title>
        <authorList>
            <person name="Aburjaile F."/>
            <person name="Ariute J.C."/>
            <person name="Pais A.K.L."/>
            <person name="Albuquerque G.M.R."/>
            <person name="Silva A.M.F."/>
            <person name="Brenig B."/>
            <person name="Azevedo V."/>
            <person name="Matiuzzi M."/>
            <person name="Ramos R."/>
            <person name="Goes-Neto A."/>
            <person name="Soares S."/>
            <person name="Iseppon A.M.B."/>
            <person name="Souza E."/>
            <person name="Gama M."/>
        </authorList>
    </citation>
    <scope>NUCLEOTIDE SEQUENCE</scope>
    <source>
        <strain evidence="3">CCRMRs91</strain>
    </source>
</reference>
<proteinExistence type="predicted"/>
<dbReference type="AlphaFoldDB" id="A0AAW5ZKY6"/>
<evidence type="ECO:0000313" key="3">
    <source>
        <dbReference type="EMBL" id="MDB0570626.1"/>
    </source>
</evidence>
<evidence type="ECO:0000313" key="4">
    <source>
        <dbReference type="Proteomes" id="UP001144050"/>
    </source>
</evidence>
<dbReference type="EMBL" id="JAIVFG010000009">
    <property type="protein sequence ID" value="MDB0570626.1"/>
    <property type="molecule type" value="Genomic_DNA"/>
</dbReference>